<dbReference type="PANTHER" id="PTHR43537">
    <property type="entry name" value="TRANSCRIPTIONAL REGULATOR, GNTR FAMILY"/>
    <property type="match status" value="1"/>
</dbReference>
<feature type="domain" description="HTH gntR-type" evidence="4">
    <location>
        <begin position="7"/>
        <end position="61"/>
    </location>
</feature>
<keyword evidence="2" id="KW-0238">DNA-binding</keyword>
<comment type="caution">
    <text evidence="6">The sequence shown here is derived from an EMBL/GenBank/DDBJ whole genome shotgun (WGS) entry which is preliminary data.</text>
</comment>
<dbReference type="Pfam" id="PF00392">
    <property type="entry name" value="GntR"/>
    <property type="match status" value="1"/>
</dbReference>
<organism evidence="6 7">
    <name type="scientific">Salinicoccus cyprini</name>
    <dbReference type="NCBI Taxonomy" id="2493691"/>
    <lineage>
        <taxon>Bacteria</taxon>
        <taxon>Bacillati</taxon>
        <taxon>Bacillota</taxon>
        <taxon>Bacilli</taxon>
        <taxon>Bacillales</taxon>
        <taxon>Staphylococcaceae</taxon>
        <taxon>Salinicoccus</taxon>
    </lineage>
</organism>
<proteinExistence type="predicted"/>
<evidence type="ECO:0000256" key="2">
    <source>
        <dbReference type="ARBA" id="ARBA00023125"/>
    </source>
</evidence>
<dbReference type="GO" id="GO:0003677">
    <property type="term" value="F:DNA binding"/>
    <property type="evidence" value="ECO:0007669"/>
    <property type="project" value="UniProtKB-KW"/>
</dbReference>
<dbReference type="EMBL" id="VMSJ01000005">
    <property type="protein sequence ID" value="TVT27063.1"/>
    <property type="molecule type" value="Genomic_DNA"/>
</dbReference>
<dbReference type="InterPro" id="IPR000524">
    <property type="entry name" value="Tscrpt_reg_HTH_GntR"/>
</dbReference>
<reference evidence="6 7" key="1">
    <citation type="submission" date="2019-07" db="EMBL/GenBank/DDBJ databases">
        <title>Salinicoccus cyprini sp. nov., isolated from gastro-intestinal tract of mirror carp, Cyprinus carpio var. specularis, collected from Gobind Sagar Reservoir, Himachal Pradesh, India.</title>
        <authorList>
            <person name="Talwar C."/>
            <person name="Singh A.K."/>
            <person name="Lal R."/>
            <person name="Negi R.K."/>
        </authorList>
    </citation>
    <scope>NUCLEOTIDE SEQUENCE [LARGE SCALE GENOMIC DNA]</scope>
    <source>
        <strain evidence="6 7">CT19</strain>
    </source>
</reference>
<dbReference type="SUPFAM" id="SSF46785">
    <property type="entry name" value="Winged helix' DNA-binding domain"/>
    <property type="match status" value="1"/>
</dbReference>
<dbReference type="GO" id="GO:0003700">
    <property type="term" value="F:DNA-binding transcription factor activity"/>
    <property type="evidence" value="ECO:0007669"/>
    <property type="project" value="InterPro"/>
</dbReference>
<dbReference type="Gene3D" id="1.10.10.10">
    <property type="entry name" value="Winged helix-like DNA-binding domain superfamily/Winged helix DNA-binding domain"/>
    <property type="match status" value="1"/>
</dbReference>
<evidence type="ECO:0000256" key="1">
    <source>
        <dbReference type="ARBA" id="ARBA00023015"/>
    </source>
</evidence>
<evidence type="ECO:0000259" key="5">
    <source>
        <dbReference type="SMART" id="SM00895"/>
    </source>
</evidence>
<dbReference type="Pfam" id="PF07729">
    <property type="entry name" value="FCD"/>
    <property type="match status" value="1"/>
</dbReference>
<evidence type="ECO:0000313" key="6">
    <source>
        <dbReference type="EMBL" id="TVT27063.1"/>
    </source>
</evidence>
<dbReference type="Gene3D" id="1.20.120.530">
    <property type="entry name" value="GntR ligand-binding domain-like"/>
    <property type="match status" value="1"/>
</dbReference>
<dbReference type="InterPro" id="IPR011711">
    <property type="entry name" value="GntR_C"/>
</dbReference>
<protein>
    <submittedName>
        <fullName evidence="6">GntR family transcriptional regulator</fullName>
    </submittedName>
</protein>
<evidence type="ECO:0000313" key="7">
    <source>
        <dbReference type="Proteomes" id="UP000315103"/>
    </source>
</evidence>
<dbReference type="RefSeq" id="WP_145290131.1">
    <property type="nucleotide sequence ID" value="NZ_VMSJ01000005.1"/>
</dbReference>
<evidence type="ECO:0000259" key="4">
    <source>
        <dbReference type="SMART" id="SM00345"/>
    </source>
</evidence>
<dbReference type="OrthoDB" id="114741at2"/>
<dbReference type="InterPro" id="IPR036388">
    <property type="entry name" value="WH-like_DNA-bd_sf"/>
</dbReference>
<dbReference type="SUPFAM" id="SSF48008">
    <property type="entry name" value="GntR ligand-binding domain-like"/>
    <property type="match status" value="1"/>
</dbReference>
<sequence length="197" mass="23487">MNQERTLYEKVREDILNGTFDKKEKLTEIKLAKMYDVSRTPIREVLKQLEFEYLVKDGYVYTPSPEDYRNLFEMRILIESHAVEKAVLLFVEEDLKELRNYIKQAKDGDDSLTLAANKKFHDKLVRAIRNPFLSETYDRLNSTIYLFSRTVVQKQRPELLDEHEKIVQAIEDRDGETARQLIVTHLQKDLEFTLYYM</sequence>
<dbReference type="AlphaFoldDB" id="A0A558AS22"/>
<keyword evidence="1" id="KW-0805">Transcription regulation</keyword>
<accession>A0A558AS22</accession>
<feature type="domain" description="GntR C-terminal" evidence="5">
    <location>
        <begin position="70"/>
        <end position="188"/>
    </location>
</feature>
<dbReference type="SMART" id="SM00345">
    <property type="entry name" value="HTH_GNTR"/>
    <property type="match status" value="1"/>
</dbReference>
<dbReference type="InterPro" id="IPR036390">
    <property type="entry name" value="WH_DNA-bd_sf"/>
</dbReference>
<name>A0A558AS22_9STAP</name>
<gene>
    <name evidence="6" type="ORF">FO441_11225</name>
</gene>
<dbReference type="Proteomes" id="UP000315103">
    <property type="component" value="Unassembled WGS sequence"/>
</dbReference>
<dbReference type="PANTHER" id="PTHR43537:SF5">
    <property type="entry name" value="UXU OPERON TRANSCRIPTIONAL REGULATOR"/>
    <property type="match status" value="1"/>
</dbReference>
<dbReference type="InterPro" id="IPR008920">
    <property type="entry name" value="TF_FadR/GntR_C"/>
</dbReference>
<keyword evidence="7" id="KW-1185">Reference proteome</keyword>
<keyword evidence="3" id="KW-0804">Transcription</keyword>
<dbReference type="SMART" id="SM00895">
    <property type="entry name" value="FCD"/>
    <property type="match status" value="1"/>
</dbReference>
<evidence type="ECO:0000256" key="3">
    <source>
        <dbReference type="ARBA" id="ARBA00023163"/>
    </source>
</evidence>